<gene>
    <name evidence="1" type="ORF">AVEN_74656_1</name>
</gene>
<dbReference type="Proteomes" id="UP000499080">
    <property type="component" value="Unassembled WGS sequence"/>
</dbReference>
<accession>A0A4Y2P8W5</accession>
<evidence type="ECO:0000313" key="2">
    <source>
        <dbReference type="Proteomes" id="UP000499080"/>
    </source>
</evidence>
<dbReference type="AlphaFoldDB" id="A0A4Y2P8W5"/>
<name>A0A4Y2P8W5_ARAVE</name>
<protein>
    <submittedName>
        <fullName evidence="1">Uncharacterized protein</fullName>
    </submittedName>
</protein>
<reference evidence="1 2" key="1">
    <citation type="journal article" date="2019" name="Sci. Rep.">
        <title>Orb-weaving spider Araneus ventricosus genome elucidates the spidroin gene catalogue.</title>
        <authorList>
            <person name="Kono N."/>
            <person name="Nakamura H."/>
            <person name="Ohtoshi R."/>
            <person name="Moran D.A.P."/>
            <person name="Shinohara A."/>
            <person name="Yoshida Y."/>
            <person name="Fujiwara M."/>
            <person name="Mori M."/>
            <person name="Tomita M."/>
            <person name="Arakawa K."/>
        </authorList>
    </citation>
    <scope>NUCLEOTIDE SEQUENCE [LARGE SCALE GENOMIC DNA]</scope>
</reference>
<proteinExistence type="predicted"/>
<evidence type="ECO:0000313" key="1">
    <source>
        <dbReference type="EMBL" id="GBN46446.1"/>
    </source>
</evidence>
<sequence>MDAARRVSAFVGGFSSTHSSPSESSTFIAWYCSQTTWQISKYVSVAAAGMSSSMDIHSSYFSFCIPSGGSKTITDGHVPINSWFVWGKIALDVSLQVEREILRTSIVNAVENEGSVISLLQN</sequence>
<comment type="caution">
    <text evidence="1">The sequence shown here is derived from an EMBL/GenBank/DDBJ whole genome shotgun (WGS) entry which is preliminary data.</text>
</comment>
<keyword evidence="2" id="KW-1185">Reference proteome</keyword>
<dbReference type="EMBL" id="BGPR01010490">
    <property type="protein sequence ID" value="GBN46446.1"/>
    <property type="molecule type" value="Genomic_DNA"/>
</dbReference>
<organism evidence="1 2">
    <name type="scientific">Araneus ventricosus</name>
    <name type="common">Orbweaver spider</name>
    <name type="synonym">Epeira ventricosa</name>
    <dbReference type="NCBI Taxonomy" id="182803"/>
    <lineage>
        <taxon>Eukaryota</taxon>
        <taxon>Metazoa</taxon>
        <taxon>Ecdysozoa</taxon>
        <taxon>Arthropoda</taxon>
        <taxon>Chelicerata</taxon>
        <taxon>Arachnida</taxon>
        <taxon>Araneae</taxon>
        <taxon>Araneomorphae</taxon>
        <taxon>Entelegynae</taxon>
        <taxon>Araneoidea</taxon>
        <taxon>Araneidae</taxon>
        <taxon>Araneus</taxon>
    </lineage>
</organism>